<evidence type="ECO:0000313" key="4">
    <source>
        <dbReference type="Proteomes" id="UP000766486"/>
    </source>
</evidence>
<proteinExistence type="inferred from homology"/>
<dbReference type="EMBL" id="CABFNS010000068">
    <property type="protein sequence ID" value="VUC20187.1"/>
    <property type="molecule type" value="Genomic_DNA"/>
</dbReference>
<keyword evidence="4" id="KW-1185">Reference proteome</keyword>
<comment type="similarity">
    <text evidence="1">Belongs to the TTI2 family.</text>
</comment>
<gene>
    <name evidence="3" type="ORF">CLO192961_LOCUS13131</name>
</gene>
<dbReference type="InterPro" id="IPR018870">
    <property type="entry name" value="Tti2"/>
</dbReference>
<dbReference type="PANTHER" id="PTHR32226">
    <property type="entry name" value="TELO2-INTERACTING PROTEIN 2"/>
    <property type="match status" value="1"/>
</dbReference>
<feature type="region of interest" description="Disordered" evidence="2">
    <location>
        <begin position="1"/>
        <end position="48"/>
    </location>
</feature>
<dbReference type="Proteomes" id="UP000766486">
    <property type="component" value="Unassembled WGS sequence"/>
</dbReference>
<sequence length="532" mass="58545">MSDSDPLPAGRKVPSPQLGSANQARVDVLLKGATPRRSSSTATRPSIGIEDSCSLSDVADGLSTGISEQDLDSLLVVYSKLSHLSQKQSTLSEEEEDSARRLNERLAKRITNGKDAGIKKSAQTNEAALACLYILTSIWKITLSVDSLIQITAFTNPSDTWVTDEASSLATAILSPENVASATGADVSTFITRFILQDYLRPIFSKATTRVTSSGRPTQFPDPDPNSHRQGVEPPAWKKHGFRIIPIFRWAVIAADEELVANSWFLFAPVLLALIEDGDSSTRQTGLEILANFIHNCPLKILQSTGIGTVFQEAIFPSLLYLPSLTPEEESVPLINAAYQALLALAQREADPRSPSRRKLLDKILRDGVFTAYFHASEYILVVETLMKNTTAILDCLEVYSVKHLQNLLPMFSSVITDPFIISRPTALLEAVKTLNACLRNCWPRISSEPKYTAEVIRIISICWLNLYDGELASRPSSQDLTLLTEELRRSADIMHALSKNEDSSQLSKDLAPILQKEPKLSKLFPWVPNGP</sequence>
<dbReference type="Pfam" id="PF10521">
    <property type="entry name" value="Tti2"/>
    <property type="match status" value="1"/>
</dbReference>
<organism evidence="3 4">
    <name type="scientific">Bionectria ochroleuca</name>
    <name type="common">Gliocladium roseum</name>
    <dbReference type="NCBI Taxonomy" id="29856"/>
    <lineage>
        <taxon>Eukaryota</taxon>
        <taxon>Fungi</taxon>
        <taxon>Dikarya</taxon>
        <taxon>Ascomycota</taxon>
        <taxon>Pezizomycotina</taxon>
        <taxon>Sordariomycetes</taxon>
        <taxon>Hypocreomycetidae</taxon>
        <taxon>Hypocreales</taxon>
        <taxon>Bionectriaceae</taxon>
        <taxon>Clonostachys</taxon>
    </lineage>
</organism>
<name>A0ABY6TNJ6_BIOOC</name>
<accession>A0ABY6TNJ6</accession>
<dbReference type="SUPFAM" id="SSF48371">
    <property type="entry name" value="ARM repeat"/>
    <property type="match status" value="1"/>
</dbReference>
<reference evidence="3 4" key="1">
    <citation type="submission" date="2019-06" db="EMBL/GenBank/DDBJ databases">
        <authorList>
            <person name="Broberg M."/>
        </authorList>
    </citation>
    <scope>NUCLEOTIDE SEQUENCE [LARGE SCALE GENOMIC DNA]</scope>
</reference>
<comment type="caution">
    <text evidence="3">The sequence shown here is derived from an EMBL/GenBank/DDBJ whole genome shotgun (WGS) entry which is preliminary data.</text>
</comment>
<feature type="region of interest" description="Disordered" evidence="2">
    <location>
        <begin position="210"/>
        <end position="234"/>
    </location>
</feature>
<evidence type="ECO:0000256" key="2">
    <source>
        <dbReference type="SAM" id="MobiDB-lite"/>
    </source>
</evidence>
<protein>
    <submittedName>
        <fullName evidence="3">Uncharacterized protein</fullName>
    </submittedName>
</protein>
<dbReference type="InterPro" id="IPR016024">
    <property type="entry name" value="ARM-type_fold"/>
</dbReference>
<evidence type="ECO:0000313" key="3">
    <source>
        <dbReference type="EMBL" id="VUC20187.1"/>
    </source>
</evidence>
<evidence type="ECO:0000256" key="1">
    <source>
        <dbReference type="ARBA" id="ARBA00034736"/>
    </source>
</evidence>
<feature type="compositionally biased region" description="Low complexity" evidence="2">
    <location>
        <begin position="33"/>
        <end position="46"/>
    </location>
</feature>
<dbReference type="PANTHER" id="PTHR32226:SF2">
    <property type="entry name" value="TELO2-INTERACTING PROTEIN 2"/>
    <property type="match status" value="1"/>
</dbReference>